<protein>
    <submittedName>
        <fullName evidence="3">DUF1911 domain-containing protein</fullName>
    </submittedName>
</protein>
<feature type="domain" description="PoNi C-terminal" evidence="2">
    <location>
        <begin position="126"/>
        <end position="233"/>
    </location>
</feature>
<proteinExistence type="predicted"/>
<name>A0ABS3YGL9_9BACT</name>
<dbReference type="Pfam" id="PF08929">
    <property type="entry name" value="PoNi_C"/>
    <property type="match status" value="1"/>
</dbReference>
<dbReference type="Proteomes" id="UP000679126">
    <property type="component" value="Unassembled WGS sequence"/>
</dbReference>
<accession>A0ABS3YGL9</accession>
<gene>
    <name evidence="3" type="ORF">J7I43_16475</name>
</gene>
<evidence type="ECO:0000313" key="3">
    <source>
        <dbReference type="EMBL" id="MBO9153825.1"/>
    </source>
</evidence>
<dbReference type="SUPFAM" id="SSF140731">
    <property type="entry name" value="PA2201 C-terminal domain-like"/>
    <property type="match status" value="1"/>
</dbReference>
<dbReference type="Gene3D" id="1.10.3920.10">
    <property type="entry name" value="PA2201 C-terminal domain-like"/>
    <property type="match status" value="1"/>
</dbReference>
<sequence length="269" mass="30788">MFRDHFKDERYFQESTNRLKATLDVKKKELLAKPQPYYMEYYAMADGLGIYISLAYSRGVLVKDLVAPCREMLDFYTLCIKPDDDYSDGGGLIYSQLLSMVAMGVLLDTRDALERLGNKLAGVGYHDYLMSFLVRYAIPGYKQTEELLWPEDAGCLKLKEITQSNKADAADGMYEYLQKFYYTRNNLEDEYNSHKKSDNTYIGYWSFESAAIAKVMQLDDSKLKTSPYYPYDMLHGDPPGATGPADLPPAPGAKGPDEEKTAKKKWWQF</sequence>
<dbReference type="EMBL" id="JAGHKP010000003">
    <property type="protein sequence ID" value="MBO9153825.1"/>
    <property type="molecule type" value="Genomic_DNA"/>
</dbReference>
<comment type="caution">
    <text evidence="3">The sequence shown here is derived from an EMBL/GenBank/DDBJ whole genome shotgun (WGS) entry which is preliminary data.</text>
</comment>
<keyword evidence="4" id="KW-1185">Reference proteome</keyword>
<dbReference type="InterPro" id="IPR015025">
    <property type="entry name" value="PoNi_C"/>
</dbReference>
<evidence type="ECO:0000259" key="2">
    <source>
        <dbReference type="Pfam" id="PF08929"/>
    </source>
</evidence>
<reference evidence="4" key="1">
    <citation type="submission" date="2021-03" db="EMBL/GenBank/DDBJ databases">
        <title>Assistant Professor.</title>
        <authorList>
            <person name="Huq M.A."/>
        </authorList>
    </citation>
    <scope>NUCLEOTIDE SEQUENCE [LARGE SCALE GENOMIC DNA]</scope>
    <source>
        <strain evidence="4">MAH-28</strain>
    </source>
</reference>
<feature type="region of interest" description="Disordered" evidence="1">
    <location>
        <begin position="234"/>
        <end position="269"/>
    </location>
</feature>
<dbReference type="RefSeq" id="WP_209146948.1">
    <property type="nucleotide sequence ID" value="NZ_JAGHKP010000003.1"/>
</dbReference>
<evidence type="ECO:0000313" key="4">
    <source>
        <dbReference type="Proteomes" id="UP000679126"/>
    </source>
</evidence>
<organism evidence="3 4">
    <name type="scientific">Chitinophaga chungangae</name>
    <dbReference type="NCBI Taxonomy" id="2821488"/>
    <lineage>
        <taxon>Bacteria</taxon>
        <taxon>Pseudomonadati</taxon>
        <taxon>Bacteroidota</taxon>
        <taxon>Chitinophagia</taxon>
        <taxon>Chitinophagales</taxon>
        <taxon>Chitinophagaceae</taxon>
        <taxon>Chitinophaga</taxon>
    </lineage>
</organism>
<dbReference type="InterPro" id="IPR028983">
    <property type="entry name" value="PA2201-like_C"/>
</dbReference>
<evidence type="ECO:0000256" key="1">
    <source>
        <dbReference type="SAM" id="MobiDB-lite"/>
    </source>
</evidence>